<dbReference type="PANTHER" id="PTHR43509">
    <property type="match status" value="1"/>
</dbReference>
<dbReference type="Gene3D" id="3.10.400.10">
    <property type="entry name" value="Sulfate adenylyltransferase"/>
    <property type="match status" value="1"/>
</dbReference>
<dbReference type="PANTHER" id="PTHR43509:SF1">
    <property type="entry name" value="SULFATE ADENYLYLTRANSFERASE"/>
    <property type="match status" value="1"/>
</dbReference>
<evidence type="ECO:0000259" key="2">
    <source>
        <dbReference type="Pfam" id="PF01747"/>
    </source>
</evidence>
<feature type="domain" description="ATP-sulfurylase PUA-like" evidence="3">
    <location>
        <begin position="6"/>
        <end position="136"/>
    </location>
</feature>
<comment type="caution">
    <text evidence="4">The sequence shown here is derived from an EMBL/GenBank/DDBJ whole genome shotgun (WGS) entry which is preliminary data.</text>
</comment>
<dbReference type="GO" id="GO:0004781">
    <property type="term" value="F:sulfate adenylyltransferase (ATP) activity"/>
    <property type="evidence" value="ECO:0007669"/>
    <property type="project" value="UniProtKB-EC"/>
</dbReference>
<reference evidence="4 5" key="1">
    <citation type="journal article" date="2017" name="Syst. Appl. Microbiol.">
        <title>Lebetimonas natsushimae sp. nov., a novel strictly anaerobic, moderately thermophilic chemoautotroph isolated from a deep-sea hydrothermal vent polychaete nest in the Mid-Okinawa Trough.</title>
        <authorList>
            <person name="Nagata R."/>
            <person name="Takaki Y."/>
            <person name="Tame A."/>
            <person name="Nunoura T."/>
            <person name="Muto H."/>
            <person name="Mino S."/>
            <person name="Sawayama S."/>
            <person name="Takai K."/>
            <person name="Nakagawa S."/>
        </authorList>
    </citation>
    <scope>NUCLEOTIDE SEQUENCE [LARGE SCALE GENOMIC DNA]</scope>
    <source>
        <strain evidence="4 5">HS1857</strain>
    </source>
</reference>
<dbReference type="Pfam" id="PF14306">
    <property type="entry name" value="PUA_2"/>
    <property type="match status" value="1"/>
</dbReference>
<dbReference type="Proteomes" id="UP000217944">
    <property type="component" value="Unassembled WGS sequence"/>
</dbReference>
<dbReference type="SUPFAM" id="SSF52374">
    <property type="entry name" value="Nucleotidylyl transferase"/>
    <property type="match status" value="1"/>
</dbReference>
<protein>
    <submittedName>
        <fullName evidence="4">Sulfate adenylyltransferase</fullName>
        <ecNumber evidence="4">2.7.7.4</ecNumber>
    </submittedName>
</protein>
<dbReference type="RefSeq" id="WP_096259313.1">
    <property type="nucleotide sequence ID" value="NZ_BDME01000002.1"/>
</dbReference>
<dbReference type="Pfam" id="PF01747">
    <property type="entry name" value="ATP-sulfurylase"/>
    <property type="match status" value="1"/>
</dbReference>
<dbReference type="OrthoDB" id="9804504at2"/>
<evidence type="ECO:0000313" key="4">
    <source>
        <dbReference type="EMBL" id="GAX87835.1"/>
    </source>
</evidence>
<keyword evidence="4" id="KW-0548">Nucleotidyltransferase</keyword>
<dbReference type="EMBL" id="BDME01000002">
    <property type="protein sequence ID" value="GAX87835.1"/>
    <property type="molecule type" value="Genomic_DNA"/>
</dbReference>
<keyword evidence="4" id="KW-0808">Transferase</keyword>
<accession>A0A292YFP5</accession>
<dbReference type="InterPro" id="IPR014729">
    <property type="entry name" value="Rossmann-like_a/b/a_fold"/>
</dbReference>
<proteinExistence type="predicted"/>
<evidence type="ECO:0000259" key="3">
    <source>
        <dbReference type="Pfam" id="PF14306"/>
    </source>
</evidence>
<dbReference type="AlphaFoldDB" id="A0A292YFP5"/>
<dbReference type="InterPro" id="IPR024951">
    <property type="entry name" value="Sulfurylase_cat_dom"/>
</dbReference>
<name>A0A292YFP5_9BACT</name>
<evidence type="ECO:0000313" key="5">
    <source>
        <dbReference type="Proteomes" id="UP000217944"/>
    </source>
</evidence>
<keyword evidence="5" id="KW-1185">Reference proteome</keyword>
<feature type="domain" description="Sulphate adenylyltransferase catalytic" evidence="2">
    <location>
        <begin position="149"/>
        <end position="341"/>
    </location>
</feature>
<dbReference type="EC" id="2.7.7.4" evidence="4"/>
<gene>
    <name evidence="4" type="ORF">LNAT_P1132</name>
</gene>
<dbReference type="InterPro" id="IPR025980">
    <property type="entry name" value="ATP-Sase_PUA-like_dom"/>
</dbReference>
<sequence>MAFSNKNKIFIDKEAYYTLAMVQAGLLNPIDKLMNKKEAQTADREKKYKGKSIPFSFILAPAGRRNEEVIKSNPKKIELFYNNRKIGEVEVEEIYEIDPLKRVETIYGSKDTKTYPQIAKTLKRLGKYAIAGNFWVEDYGIKKKIDYVREIIKNKKDVVGMTMHAKPIHRVHEKIMRQAIERNDLLIVFLIKNIEEEDVPYKLRFETLKYLVDTYFPKEKIIIIPLINTYIFSGVNEAILDAMIAKNFGCNKFIMGQTHKGLGIYYQADHLKSIFDSMNLEIEAKTINEYVYCNICKTIVSVNSCPHGSHHHISYHSDSILELLKTGLMPPTILMRKEISAKFLAHMFPNRFKNLEKLFYDISPNKGLIEESTDEDFYIALMKLYQTSSLT</sequence>
<evidence type="ECO:0000256" key="1">
    <source>
        <dbReference type="ARBA" id="ARBA00005048"/>
    </source>
</evidence>
<comment type="pathway">
    <text evidence="1">Sulfur metabolism; hydrogen sulfide biosynthesis; sulfite from sulfate: step 1/3.</text>
</comment>
<dbReference type="Gene3D" id="3.40.50.620">
    <property type="entry name" value="HUPs"/>
    <property type="match status" value="1"/>
</dbReference>
<dbReference type="SUPFAM" id="SSF88697">
    <property type="entry name" value="PUA domain-like"/>
    <property type="match status" value="1"/>
</dbReference>
<organism evidence="4 5">
    <name type="scientific">Lebetimonas natsushimae</name>
    <dbReference type="NCBI Taxonomy" id="1936991"/>
    <lineage>
        <taxon>Bacteria</taxon>
        <taxon>Pseudomonadati</taxon>
        <taxon>Campylobacterota</taxon>
        <taxon>Epsilonproteobacteria</taxon>
        <taxon>Nautiliales</taxon>
        <taxon>Nautiliaceae</taxon>
        <taxon>Lebetimonas</taxon>
    </lineage>
</organism>
<dbReference type="InterPro" id="IPR015947">
    <property type="entry name" value="PUA-like_sf"/>
</dbReference>